<evidence type="ECO:0008006" key="4">
    <source>
        <dbReference type="Google" id="ProtNLM"/>
    </source>
</evidence>
<gene>
    <name evidence="2" type="ORF">E1283_09385</name>
</gene>
<sequence length="195" mass="20398">MRRRPRPRPPALVALSALAAPVLGGCGVPETDVIAAGAPATVEVYPYPPTGIVLFFRSPEGRLMPVIRFADEAPDVPGPGDSPGVSTQQTVAELFVGPLENEREAGLVDGLPEFPFEGIARTAPYRDGGVEVTLPIDLRDLDDLGVRQVVCTIAFTEDAEGRTPVRLRGIDTALPPAVCDVDADAGGLPVPTDGP</sequence>
<dbReference type="EMBL" id="SMKI01000073">
    <property type="protein sequence ID" value="TDC76592.1"/>
    <property type="molecule type" value="Genomic_DNA"/>
</dbReference>
<evidence type="ECO:0000313" key="3">
    <source>
        <dbReference type="Proteomes" id="UP000295345"/>
    </source>
</evidence>
<dbReference type="AlphaFoldDB" id="A0A4R4TMU9"/>
<evidence type="ECO:0000313" key="2">
    <source>
        <dbReference type="EMBL" id="TDC76592.1"/>
    </source>
</evidence>
<dbReference type="PROSITE" id="PS51257">
    <property type="entry name" value="PROKAR_LIPOPROTEIN"/>
    <property type="match status" value="1"/>
</dbReference>
<name>A0A4R4TMU9_9ACTN</name>
<evidence type="ECO:0000256" key="1">
    <source>
        <dbReference type="SAM" id="SignalP"/>
    </source>
</evidence>
<dbReference type="OrthoDB" id="4335951at2"/>
<protein>
    <recommendedName>
        <fullName evidence="4">GerMN domain-containing protein</fullName>
    </recommendedName>
</protein>
<feature type="chain" id="PRO_5038808726" description="GerMN domain-containing protein" evidence="1">
    <location>
        <begin position="20"/>
        <end position="195"/>
    </location>
</feature>
<reference evidence="2 3" key="1">
    <citation type="submission" date="2019-03" db="EMBL/GenBank/DDBJ databases">
        <title>Draft genome sequences of novel Actinobacteria.</title>
        <authorList>
            <person name="Sahin N."/>
            <person name="Ay H."/>
            <person name="Saygin H."/>
        </authorList>
    </citation>
    <scope>NUCLEOTIDE SEQUENCE [LARGE SCALE GENOMIC DNA]</scope>
    <source>
        <strain evidence="2 3">DSM 41900</strain>
    </source>
</reference>
<keyword evidence="1" id="KW-0732">Signal</keyword>
<dbReference type="Proteomes" id="UP000295345">
    <property type="component" value="Unassembled WGS sequence"/>
</dbReference>
<keyword evidence="3" id="KW-1185">Reference proteome</keyword>
<comment type="caution">
    <text evidence="2">The sequence shown here is derived from an EMBL/GenBank/DDBJ whole genome shotgun (WGS) entry which is preliminary data.</text>
</comment>
<feature type="signal peptide" evidence="1">
    <location>
        <begin position="1"/>
        <end position="19"/>
    </location>
</feature>
<accession>A0A4R4TMU9</accession>
<organism evidence="2 3">
    <name type="scientific">Streptomyces hainanensis</name>
    <dbReference type="NCBI Taxonomy" id="402648"/>
    <lineage>
        <taxon>Bacteria</taxon>
        <taxon>Bacillati</taxon>
        <taxon>Actinomycetota</taxon>
        <taxon>Actinomycetes</taxon>
        <taxon>Kitasatosporales</taxon>
        <taxon>Streptomycetaceae</taxon>
        <taxon>Streptomyces</taxon>
    </lineage>
</organism>
<dbReference type="RefSeq" id="WP_132817475.1">
    <property type="nucleotide sequence ID" value="NZ_SMKI01000073.1"/>
</dbReference>
<proteinExistence type="predicted"/>